<dbReference type="PANTHER" id="PTHR16943:SF8">
    <property type="entry name" value="2-METHYLCITRATE DEHYDRATASE"/>
    <property type="match status" value="1"/>
</dbReference>
<dbReference type="RefSeq" id="WP_142881196.1">
    <property type="nucleotide sequence ID" value="NZ_VJMG01000010.1"/>
</dbReference>
<evidence type="ECO:0000259" key="3">
    <source>
        <dbReference type="Pfam" id="PF19305"/>
    </source>
</evidence>
<dbReference type="InterPro" id="IPR045337">
    <property type="entry name" value="MmgE_PrpD_C"/>
</dbReference>
<feature type="domain" description="MmgE/PrpD N-terminal" evidence="2">
    <location>
        <begin position="12"/>
        <end position="243"/>
    </location>
</feature>
<dbReference type="GO" id="GO:0016829">
    <property type="term" value="F:lyase activity"/>
    <property type="evidence" value="ECO:0007669"/>
    <property type="project" value="InterPro"/>
</dbReference>
<gene>
    <name evidence="4" type="ORF">FNA46_04795</name>
</gene>
<protein>
    <submittedName>
        <fullName evidence="4">MmgE/PrpD family protein</fullName>
    </submittedName>
</protein>
<dbReference type="Pfam" id="PF03972">
    <property type="entry name" value="MmgE_PrpD_N"/>
    <property type="match status" value="1"/>
</dbReference>
<reference evidence="4 5" key="1">
    <citation type="submission" date="2019-07" db="EMBL/GenBank/DDBJ databases">
        <title>Ln-dependent methylotrophs.</title>
        <authorList>
            <person name="Tani A."/>
        </authorList>
    </citation>
    <scope>NUCLEOTIDE SEQUENCE [LARGE SCALE GENOMIC DNA]</scope>
    <source>
        <strain evidence="4 5">SM12</strain>
    </source>
</reference>
<dbReference type="EMBL" id="VJMG01000010">
    <property type="protein sequence ID" value="TRL41255.1"/>
    <property type="molecule type" value="Genomic_DNA"/>
</dbReference>
<dbReference type="InterPro" id="IPR045336">
    <property type="entry name" value="MmgE_PrpD_N"/>
</dbReference>
<dbReference type="Proteomes" id="UP000316801">
    <property type="component" value="Unassembled WGS sequence"/>
</dbReference>
<comment type="similarity">
    <text evidence="1">Belongs to the PrpD family.</text>
</comment>
<dbReference type="SUPFAM" id="SSF103378">
    <property type="entry name" value="2-methylcitrate dehydratase PrpD"/>
    <property type="match status" value="1"/>
</dbReference>
<proteinExistence type="inferred from homology"/>
<evidence type="ECO:0000313" key="5">
    <source>
        <dbReference type="Proteomes" id="UP000316801"/>
    </source>
</evidence>
<evidence type="ECO:0000256" key="1">
    <source>
        <dbReference type="ARBA" id="ARBA00006174"/>
    </source>
</evidence>
<sequence length="449" mass="46576">MATVLELIAAQVVSRNTFSSVTLARARDAITDTVGCMLAGAVDAAPQAVASAFAGDIGAEGASSLVTGGRASPPLAALVNATAAHCLDFDDNFHPARAHASAVLVPALLAVATANASISGYQLVAAYLAGLEAQASVGFGVNPSHYNRGWHGTSTVGCIGAAAGVACLMGLGADRVAQAMSLAASMAAGPKGQFGTAAKPFHAGMAARNAIEAALLSRAGLTGRLDILERHQGFLDLFGGDQAAGWADLPLDGAHVIETRGLVAKLHPCCASTHRAIDAALDLQAEHGFSLDEVIRIETKVGRSARDNLAYPDPADEMQARFSMQYCLAVALLQGRLSLSDFTPEAVSRSAVRTHMAKIAMDAYSPEEERGVERLPHKVSITLQDGRILHAERLHAKGSIACPLTDEEKRAKFTDCLRWAGIDGDDMHGVVAGLGDAASVRTAMEQVAR</sequence>
<dbReference type="PANTHER" id="PTHR16943">
    <property type="entry name" value="2-METHYLCITRATE DEHYDRATASE-RELATED"/>
    <property type="match status" value="1"/>
</dbReference>
<keyword evidence="5" id="KW-1185">Reference proteome</keyword>
<dbReference type="Gene3D" id="1.10.4100.10">
    <property type="entry name" value="2-methylcitrate dehydratase PrpD"/>
    <property type="match status" value="1"/>
</dbReference>
<dbReference type="AlphaFoldDB" id="A0A549TFG1"/>
<dbReference type="Pfam" id="PF19305">
    <property type="entry name" value="MmgE_PrpD_C"/>
    <property type="match status" value="1"/>
</dbReference>
<dbReference type="Gene3D" id="3.30.1330.120">
    <property type="entry name" value="2-methylcitrate dehydratase PrpD"/>
    <property type="match status" value="1"/>
</dbReference>
<evidence type="ECO:0000259" key="2">
    <source>
        <dbReference type="Pfam" id="PF03972"/>
    </source>
</evidence>
<feature type="domain" description="MmgE/PrpD C-terminal" evidence="3">
    <location>
        <begin position="267"/>
        <end position="418"/>
    </location>
</feature>
<dbReference type="InterPro" id="IPR042188">
    <property type="entry name" value="MmgE/PrpD_sf_2"/>
</dbReference>
<dbReference type="InterPro" id="IPR042183">
    <property type="entry name" value="MmgE/PrpD_sf_1"/>
</dbReference>
<accession>A0A549TFG1</accession>
<name>A0A549TFG1_9HYPH</name>
<dbReference type="InterPro" id="IPR005656">
    <property type="entry name" value="MmgE_PrpD"/>
</dbReference>
<comment type="caution">
    <text evidence="4">The sequence shown here is derived from an EMBL/GenBank/DDBJ whole genome shotgun (WGS) entry which is preliminary data.</text>
</comment>
<organism evidence="4 5">
    <name type="scientific">Rhizobium straminoryzae</name>
    <dbReference type="NCBI Taxonomy" id="1387186"/>
    <lineage>
        <taxon>Bacteria</taxon>
        <taxon>Pseudomonadati</taxon>
        <taxon>Pseudomonadota</taxon>
        <taxon>Alphaproteobacteria</taxon>
        <taxon>Hyphomicrobiales</taxon>
        <taxon>Rhizobiaceae</taxon>
        <taxon>Rhizobium/Agrobacterium group</taxon>
        <taxon>Rhizobium</taxon>
    </lineage>
</organism>
<evidence type="ECO:0000313" key="4">
    <source>
        <dbReference type="EMBL" id="TRL41255.1"/>
    </source>
</evidence>
<dbReference type="InterPro" id="IPR036148">
    <property type="entry name" value="MmgE/PrpD_sf"/>
</dbReference>